<sequence length="370" mass="41000">MSKKRDYYEILGISKNATEKDIKSAYRKLAMKYHPDRNKEADAEEKFKEVSEAYEVLSDADKRAKYDKFGHAAFEQGGAGGFGDASDIFRSFFGGFGKSFGESFDFGDIFGSSRNAGPQKGSDIENQITIEFLDSVYGKKIDVKLPKIETCYKCKGTGADTPEDLVTCDKCSGSGQVSASMLGFFQTVTTCDKCSGSGKMVKKVCSVCKGQRITKEYETKEINIPAGIFSGQTIVISGYGAPSKNNGPKGDLHLVINVKKHPFYRRVENDIIMEVPVSIKSVIAEETIEIPTPYGKKPLKIHSDTKDGDKLIIKDAGIKYLNRNMIGKMIVIVKTYIPKLSKQEKHSILEALENNKDKQYSKWVDDVIKG</sequence>
<accession>A0ABS6DQG5</accession>
<keyword evidence="1 6" id="KW-0479">Metal-binding</keyword>
<keyword evidence="6" id="KW-0963">Cytoplasm</keyword>
<feature type="binding site" evidence="6">
    <location>
        <position position="191"/>
    </location>
    <ligand>
        <name>Zn(2+)</name>
        <dbReference type="ChEBI" id="CHEBI:29105"/>
        <label>2</label>
    </ligand>
</feature>
<feature type="binding site" evidence="6">
    <location>
        <position position="154"/>
    </location>
    <ligand>
        <name>Zn(2+)</name>
        <dbReference type="ChEBI" id="CHEBI:29105"/>
        <label>1</label>
    </ligand>
</feature>
<dbReference type="Pfam" id="PF01556">
    <property type="entry name" value="DnaJ_C"/>
    <property type="match status" value="1"/>
</dbReference>
<dbReference type="CDD" id="cd10747">
    <property type="entry name" value="DnaJ_C"/>
    <property type="match status" value="1"/>
</dbReference>
<dbReference type="Pfam" id="PF00226">
    <property type="entry name" value="DnaJ"/>
    <property type="match status" value="1"/>
</dbReference>
<keyword evidence="11" id="KW-1185">Reference proteome</keyword>
<dbReference type="InterPro" id="IPR001623">
    <property type="entry name" value="DnaJ_domain"/>
</dbReference>
<comment type="caution">
    <text evidence="6">Lacks conserved residue(s) required for the propagation of feature annotation.</text>
</comment>
<keyword evidence="10" id="KW-0560">Oxidoreductase</keyword>
<evidence type="ECO:0000256" key="5">
    <source>
        <dbReference type="ARBA" id="ARBA00023186"/>
    </source>
</evidence>
<comment type="subcellular location">
    <subcellularLocation>
        <location evidence="6">Cytoplasm</location>
    </subcellularLocation>
</comment>
<dbReference type="SMART" id="SM00271">
    <property type="entry name" value="DnaJ"/>
    <property type="match status" value="1"/>
</dbReference>
<feature type="binding site" evidence="6">
    <location>
        <position position="208"/>
    </location>
    <ligand>
        <name>Zn(2+)</name>
        <dbReference type="ChEBI" id="CHEBI:29105"/>
        <label>1</label>
    </ligand>
</feature>
<evidence type="ECO:0000313" key="11">
    <source>
        <dbReference type="Proteomes" id="UP000718793"/>
    </source>
</evidence>
<dbReference type="InterPro" id="IPR002939">
    <property type="entry name" value="DnaJ_C"/>
</dbReference>
<feature type="domain" description="CR-type" evidence="9">
    <location>
        <begin position="138"/>
        <end position="217"/>
    </location>
</feature>
<evidence type="ECO:0000256" key="6">
    <source>
        <dbReference type="HAMAP-Rule" id="MF_01152"/>
    </source>
</evidence>
<dbReference type="EMBL" id="JAHMHH010000002">
    <property type="protein sequence ID" value="MBU4692444.1"/>
    <property type="molecule type" value="Genomic_DNA"/>
</dbReference>
<feature type="domain" description="J" evidence="8">
    <location>
        <begin position="6"/>
        <end position="70"/>
    </location>
</feature>
<dbReference type="InterPro" id="IPR001305">
    <property type="entry name" value="HSP_DnaJ_Cys-rich_dom"/>
</dbReference>
<comment type="function">
    <text evidence="6">Participates actively in the response to hyperosmotic and heat shock by preventing the aggregation of stress-denatured proteins and by disaggregating proteins, also in an autonomous, DnaK-independent fashion. Unfolded proteins bind initially to DnaJ; upon interaction with the DnaJ-bound protein, DnaK hydrolyzes its bound ATP, resulting in the formation of a stable complex. GrpE releases ADP from DnaK; ATP binding to DnaK triggers the release of the substrate protein, thus completing the reaction cycle. Several rounds of ATP-dependent interactions between DnaJ, DnaK and GrpE are required for fully efficient folding. Also involved, together with DnaK and GrpE, in the DNA replication of plasmids through activation of initiation proteins.</text>
</comment>
<dbReference type="CDD" id="cd06257">
    <property type="entry name" value="DnaJ"/>
    <property type="match status" value="1"/>
</dbReference>
<feature type="binding site" evidence="6">
    <location>
        <position position="151"/>
    </location>
    <ligand>
        <name>Zn(2+)</name>
        <dbReference type="ChEBI" id="CHEBI:29105"/>
        <label>1</label>
    </ligand>
</feature>
<gene>
    <name evidence="6 10" type="primary">dnaJ</name>
    <name evidence="10" type="ORF">KQ875_02405</name>
</gene>
<comment type="cofactor">
    <cofactor evidence="6">
        <name>Zn(2+)</name>
        <dbReference type="ChEBI" id="CHEBI:29105"/>
    </cofactor>
    <text evidence="6">Binds 2 Zn(2+) ions per monomer.</text>
</comment>
<feature type="binding site" evidence="6">
    <location>
        <position position="168"/>
    </location>
    <ligand>
        <name>Zn(2+)</name>
        <dbReference type="ChEBI" id="CHEBI:29105"/>
        <label>2</label>
    </ligand>
</feature>
<evidence type="ECO:0000256" key="7">
    <source>
        <dbReference type="PROSITE-ProRule" id="PRU00546"/>
    </source>
</evidence>
<name>A0ABS6DQG5_9MOLU</name>
<dbReference type="CDD" id="cd10719">
    <property type="entry name" value="DnaJ_zf"/>
    <property type="match status" value="1"/>
</dbReference>
<reference evidence="10" key="1">
    <citation type="submission" date="2021-06" db="EMBL/GenBank/DDBJ databases">
        <title>Novel Mycoplasma species detected in California sea lions (Zalophus californianus) from the USA.</title>
        <authorList>
            <person name="Volokhov D.V."/>
            <person name="Furtak V.A."/>
            <person name="Zagorodnyaya T.A."/>
        </authorList>
    </citation>
    <scope>NUCLEOTIDE SEQUENCE [LARGE SCALE GENOMIC DNA]</scope>
    <source>
        <strain evidence="10">CSL 5346</strain>
    </source>
</reference>
<proteinExistence type="inferred from homology"/>
<dbReference type="PANTHER" id="PTHR43096:SF52">
    <property type="entry name" value="DNAJ HOMOLOG 1, MITOCHONDRIAL-RELATED"/>
    <property type="match status" value="1"/>
</dbReference>
<dbReference type="Proteomes" id="UP000718793">
    <property type="component" value="Unassembled WGS sequence"/>
</dbReference>
<dbReference type="PANTHER" id="PTHR43096">
    <property type="entry name" value="DNAJ HOMOLOG 1, MITOCHONDRIAL-RELATED"/>
    <property type="match status" value="1"/>
</dbReference>
<evidence type="ECO:0000256" key="2">
    <source>
        <dbReference type="ARBA" id="ARBA00022737"/>
    </source>
</evidence>
<evidence type="ECO:0000256" key="3">
    <source>
        <dbReference type="ARBA" id="ARBA00022771"/>
    </source>
</evidence>
<feature type="binding site" evidence="6">
    <location>
        <position position="205"/>
    </location>
    <ligand>
        <name>Zn(2+)</name>
        <dbReference type="ChEBI" id="CHEBI:29105"/>
        <label>1</label>
    </ligand>
</feature>
<comment type="domain">
    <text evidence="6">The J domain is necessary and sufficient to stimulate DnaK ATPase activity. Zinc center 1 plays an important role in the autonomous, DnaK-independent chaperone activity of DnaJ. Zinc center 2 is essential for interaction with DnaK and for DnaJ activity.</text>
</comment>
<keyword evidence="6" id="KW-0235">DNA replication</keyword>
<keyword evidence="2 6" id="KW-0677">Repeat</keyword>
<protein>
    <recommendedName>
        <fullName evidence="6">Chaperone protein DnaJ</fullName>
    </recommendedName>
</protein>
<feature type="binding site" evidence="6">
    <location>
        <position position="194"/>
    </location>
    <ligand>
        <name>Zn(2+)</name>
        <dbReference type="ChEBI" id="CHEBI:29105"/>
        <label>2</label>
    </ligand>
</feature>
<dbReference type="Pfam" id="PF00684">
    <property type="entry name" value="DnaJ_CXXCXGXG"/>
    <property type="match status" value="1"/>
</dbReference>
<organism evidence="10 11">
    <name type="scientific">Mycoplasma zalophi</name>
    <dbReference type="NCBI Taxonomy" id="191287"/>
    <lineage>
        <taxon>Bacteria</taxon>
        <taxon>Bacillati</taxon>
        <taxon>Mycoplasmatota</taxon>
        <taxon>Mollicutes</taxon>
        <taxon>Mycoplasmataceae</taxon>
        <taxon>Mycoplasma</taxon>
    </lineage>
</organism>
<evidence type="ECO:0000259" key="9">
    <source>
        <dbReference type="PROSITE" id="PS51188"/>
    </source>
</evidence>
<comment type="caution">
    <text evidence="10">The sequence shown here is derived from an EMBL/GenBank/DDBJ whole genome shotgun (WGS) entry which is preliminary data.</text>
</comment>
<keyword evidence="3 6" id="KW-0863">Zinc-finger</keyword>
<comment type="similarity">
    <text evidence="6">Belongs to the DnaJ family.</text>
</comment>
<dbReference type="NCBIfam" id="TIGR02349">
    <property type="entry name" value="DnaJ_bact"/>
    <property type="match status" value="1"/>
</dbReference>
<dbReference type="PROSITE" id="PS00636">
    <property type="entry name" value="DNAJ_1"/>
    <property type="match status" value="1"/>
</dbReference>
<dbReference type="PROSITE" id="PS50076">
    <property type="entry name" value="DNAJ_2"/>
    <property type="match status" value="1"/>
</dbReference>
<dbReference type="RefSeq" id="WP_216489037.1">
    <property type="nucleotide sequence ID" value="NZ_JAHMHH010000002.1"/>
</dbReference>
<dbReference type="HAMAP" id="MF_01152">
    <property type="entry name" value="DnaJ"/>
    <property type="match status" value="1"/>
</dbReference>
<keyword evidence="5 6" id="KW-0143">Chaperone</keyword>
<evidence type="ECO:0000259" key="8">
    <source>
        <dbReference type="PROSITE" id="PS50076"/>
    </source>
</evidence>
<comment type="subunit">
    <text evidence="6">Homodimer.</text>
</comment>
<feature type="binding site" evidence="6">
    <location>
        <position position="171"/>
    </location>
    <ligand>
        <name>Zn(2+)</name>
        <dbReference type="ChEBI" id="CHEBI:29105"/>
        <label>2</label>
    </ligand>
</feature>
<dbReference type="GO" id="GO:0016491">
    <property type="term" value="F:oxidoreductase activity"/>
    <property type="evidence" value="ECO:0007669"/>
    <property type="project" value="UniProtKB-KW"/>
</dbReference>
<feature type="zinc finger region" description="CR-type" evidence="7">
    <location>
        <begin position="138"/>
        <end position="217"/>
    </location>
</feature>
<evidence type="ECO:0000313" key="10">
    <source>
        <dbReference type="EMBL" id="MBU4692444.1"/>
    </source>
</evidence>
<dbReference type="PROSITE" id="PS51188">
    <property type="entry name" value="ZF_CR"/>
    <property type="match status" value="1"/>
</dbReference>
<dbReference type="InterPro" id="IPR012724">
    <property type="entry name" value="DnaJ"/>
</dbReference>
<keyword evidence="6" id="KW-0346">Stress response</keyword>
<evidence type="ECO:0000256" key="4">
    <source>
        <dbReference type="ARBA" id="ARBA00022833"/>
    </source>
</evidence>
<keyword evidence="4 6" id="KW-0862">Zinc</keyword>
<dbReference type="NCBIfam" id="NF008035">
    <property type="entry name" value="PRK10767.1"/>
    <property type="match status" value="1"/>
</dbReference>
<evidence type="ECO:0000256" key="1">
    <source>
        <dbReference type="ARBA" id="ARBA00022723"/>
    </source>
</evidence>
<dbReference type="InterPro" id="IPR018253">
    <property type="entry name" value="DnaJ_domain_CS"/>
</dbReference>